<feature type="region of interest" description="Disordered" evidence="3">
    <location>
        <begin position="165"/>
        <end position="370"/>
    </location>
</feature>
<feature type="region of interest" description="Disordered" evidence="3">
    <location>
        <begin position="742"/>
        <end position="781"/>
    </location>
</feature>
<feature type="repeat" description="ANK" evidence="2">
    <location>
        <begin position="2482"/>
        <end position="2514"/>
    </location>
</feature>
<dbReference type="PANTHER" id="PTHR24117:SF9">
    <property type="entry name" value="BCL-6 COREPRESSOR PCGF1 BINDING DOMAIN-CONTAINING PROTEIN"/>
    <property type="match status" value="1"/>
</dbReference>
<dbReference type="GO" id="GO:0000122">
    <property type="term" value="P:negative regulation of transcription by RNA polymerase II"/>
    <property type="evidence" value="ECO:0007669"/>
    <property type="project" value="TreeGrafter"/>
</dbReference>
<feature type="compositionally biased region" description="Polar residues" evidence="3">
    <location>
        <begin position="652"/>
        <end position="661"/>
    </location>
</feature>
<feature type="compositionally biased region" description="Polar residues" evidence="3">
    <location>
        <begin position="443"/>
        <end position="473"/>
    </location>
</feature>
<feature type="compositionally biased region" description="Low complexity" evidence="3">
    <location>
        <begin position="2124"/>
        <end position="2136"/>
    </location>
</feature>
<feature type="compositionally biased region" description="Low complexity" evidence="3">
    <location>
        <begin position="701"/>
        <end position="716"/>
    </location>
</feature>
<dbReference type="SUPFAM" id="SSF48403">
    <property type="entry name" value="Ankyrin repeat"/>
    <property type="match status" value="1"/>
</dbReference>
<feature type="region of interest" description="Disordered" evidence="3">
    <location>
        <begin position="1789"/>
        <end position="1988"/>
    </location>
</feature>
<feature type="compositionally biased region" description="Basic and acidic residues" evidence="3">
    <location>
        <begin position="1804"/>
        <end position="1817"/>
    </location>
</feature>
<feature type="compositionally biased region" description="Low complexity" evidence="3">
    <location>
        <begin position="662"/>
        <end position="687"/>
    </location>
</feature>
<feature type="compositionally biased region" description="Low complexity" evidence="3">
    <location>
        <begin position="179"/>
        <end position="192"/>
    </location>
</feature>
<feature type="region of interest" description="Disordered" evidence="3">
    <location>
        <begin position="1333"/>
        <end position="1377"/>
    </location>
</feature>
<dbReference type="Proteomes" id="UP000078492">
    <property type="component" value="Unassembled WGS sequence"/>
</dbReference>
<evidence type="ECO:0000256" key="3">
    <source>
        <dbReference type="SAM" id="MobiDB-lite"/>
    </source>
</evidence>
<dbReference type="EMBL" id="KQ980044">
    <property type="protein sequence ID" value="KYN18082.1"/>
    <property type="molecule type" value="Genomic_DNA"/>
</dbReference>
<feature type="compositionally biased region" description="Low complexity" evidence="3">
    <location>
        <begin position="1085"/>
        <end position="1098"/>
    </location>
</feature>
<protein>
    <submittedName>
        <fullName evidence="4">BCL-6 corepressor</fullName>
    </submittedName>
</protein>
<feature type="region of interest" description="Disordered" evidence="3">
    <location>
        <begin position="2372"/>
        <end position="2398"/>
    </location>
</feature>
<evidence type="ECO:0000313" key="4">
    <source>
        <dbReference type="EMBL" id="KYN18082.1"/>
    </source>
</evidence>
<dbReference type="PROSITE" id="PS50088">
    <property type="entry name" value="ANK_REPEAT"/>
    <property type="match status" value="2"/>
</dbReference>
<feature type="region of interest" description="Disordered" evidence="3">
    <location>
        <begin position="2226"/>
        <end position="2266"/>
    </location>
</feature>
<dbReference type="GO" id="GO:0003714">
    <property type="term" value="F:transcription corepressor activity"/>
    <property type="evidence" value="ECO:0007669"/>
    <property type="project" value="TreeGrafter"/>
</dbReference>
<feature type="region of interest" description="Disordered" evidence="3">
    <location>
        <begin position="1614"/>
        <end position="1652"/>
    </location>
</feature>
<feature type="compositionally biased region" description="Polar residues" evidence="3">
    <location>
        <begin position="165"/>
        <end position="174"/>
    </location>
</feature>
<feature type="compositionally biased region" description="Low complexity" evidence="3">
    <location>
        <begin position="320"/>
        <end position="332"/>
    </location>
</feature>
<feature type="compositionally biased region" description="Low complexity" evidence="3">
    <location>
        <begin position="549"/>
        <end position="573"/>
    </location>
</feature>
<dbReference type="CDD" id="cd14259">
    <property type="entry name" value="PUFD_like"/>
    <property type="match status" value="1"/>
</dbReference>
<feature type="repeat" description="ANK" evidence="2">
    <location>
        <begin position="2449"/>
        <end position="2481"/>
    </location>
</feature>
<feature type="compositionally biased region" description="Polar residues" evidence="3">
    <location>
        <begin position="574"/>
        <end position="585"/>
    </location>
</feature>
<keyword evidence="5" id="KW-1185">Reference proteome</keyword>
<dbReference type="SMART" id="SM00248">
    <property type="entry name" value="ANK"/>
    <property type="match status" value="3"/>
</dbReference>
<dbReference type="InterPro" id="IPR002110">
    <property type="entry name" value="Ankyrin_rpt"/>
</dbReference>
<keyword evidence="2" id="KW-0040">ANK repeat</keyword>
<feature type="compositionally biased region" description="Polar residues" evidence="3">
    <location>
        <begin position="1187"/>
        <end position="1198"/>
    </location>
</feature>
<dbReference type="GO" id="GO:0005634">
    <property type="term" value="C:nucleus"/>
    <property type="evidence" value="ECO:0007669"/>
    <property type="project" value="TreeGrafter"/>
</dbReference>
<evidence type="ECO:0000313" key="5">
    <source>
        <dbReference type="Proteomes" id="UP000078492"/>
    </source>
</evidence>
<feature type="compositionally biased region" description="Polar residues" evidence="3">
    <location>
        <begin position="1441"/>
        <end position="1456"/>
    </location>
</feature>
<reference evidence="4 5" key="1">
    <citation type="submission" date="2015-09" db="EMBL/GenBank/DDBJ databases">
        <title>Trachymyrmex cornetzi WGS genome.</title>
        <authorList>
            <person name="Nygaard S."/>
            <person name="Hu H."/>
            <person name="Boomsma J."/>
            <person name="Zhang G."/>
        </authorList>
    </citation>
    <scope>NUCLEOTIDE SEQUENCE [LARGE SCALE GENOMIC DNA]</scope>
    <source>
        <strain evidence="4">Tcor2-1</strain>
        <tissue evidence="4">Whole body</tissue>
    </source>
</reference>
<dbReference type="Gene3D" id="1.25.40.20">
    <property type="entry name" value="Ankyrin repeat-containing domain"/>
    <property type="match status" value="1"/>
</dbReference>
<feature type="compositionally biased region" description="Pro residues" evidence="3">
    <location>
        <begin position="688"/>
        <end position="700"/>
    </location>
</feature>
<dbReference type="PANTHER" id="PTHR24117">
    <property type="entry name" value="AGAP007537-PB"/>
    <property type="match status" value="1"/>
</dbReference>
<evidence type="ECO:0000256" key="1">
    <source>
        <dbReference type="ARBA" id="ARBA00034703"/>
    </source>
</evidence>
<feature type="compositionally biased region" description="Polar residues" evidence="3">
    <location>
        <begin position="287"/>
        <end position="300"/>
    </location>
</feature>
<sequence length="2697" mass="296352">FFTIPFISLLSEKITKFFFKDSLIHVSLAYKEINNLRGFIRGHKDVRPKLSHTDVAYKIDCRDCEASYVGPTGRCLKIRINEHRNYINWNTTQHFVIEHRINQQHDFHWENVKILDEERVLNKRLISEMIYIKQQISSWRDMDVSFTNVLEGARQYFQGLPVPSTGSGAATSVDHNLHSTSSTNPASSTSATTHDHDAPSQPTQSTQSISTSANSSSSSNSNVQESNRYPADVRPSSSVESSNATAGSSFWNPHVEPYAPQPTRVEVPDTRPGDEGSSMEPSSSSGTVTLTEMQPSNYQFSSSSSSAAASSSNFSQRPPLTSSSSSTTSSSSDHNHHHHQSHLSTLNSSSHLHQMQPPQPPHSPGPVYQQLSNVSRTSFSAAEMLASSSSHSASTYQAANNDRQSQPIVAQRTQYYPRYHHPDITKCAPAPYSQSSIYQSANVAQPPSMVQQPSTRPTPIEQSNTTASSNVVTQGHCPPEQQRIPGTYGNNMPLAQSSLNGSSVYGSGSSSSSSQSYRPTNQYQQQAHRLTASTLSVNDRSHSSDGLHSSTAACSSSSQAVSPRQPGPGSSSSNHIPLQSQSQNLPGHIPCRIMPLPPHGVPSSSSSVAMAANHSQQQMPPPPSGYHVGTTPSPHHEPSPRHATPSPHHATPSPQRQSPHVSSLHNPHASPSPHHTPSPHNSFQPHSPTYPPPPPPPPPQQQQQQSSASSRSTSQSYNLPPVTSQHYQTNYVAAVRDAAMGLPYAPPPPSQSSYHSFQKNSQPESQGNNYYSQPSRSHNQSYSMQQMLVPQTVYPNTPGNNNLGSYQQNVSKHATYNGADATKRGAIDVTTIPYGTHRSPTQRSGNTHNLPPIAALSSYHSNRRELLGKSAQTVRQRIHSTNATNKVPSVVMPPSSITMPPQRLAEYPMTPVSAINHAIPVNGRTTTVTNMTYGSRYTGQQSYPSSTYATTIAPSHHGNNSANSTTVTTISSHGGSGGARSSVSSIHAYQSSDESDRSAGSSSYHQPPTRITTEGYAYKEHPYQNPASSGSQATSVATMASSSSPSNAVRKRESPLDLSVKTVKTSADSTAQDDLETVSTDKHVSSSNLSSSRNNVNRPMPPPAVVHQSAPAQPSYASSYDRPSSNSSRNSMQVTCVRASTPQTVCAPKVDFLPDFTSTPLRQSHHDSSLRRSTPQHPQQLYVPSAQPLSSHHTNTSPLPHMSTFKKRPLPTSPYDGLTIPPPPSSSSSSTSASSSYLQTNDSVSSRFSKYHSMMDSSPRLGPPTLPAQDYPPDSSYYLADSRAKFDQQFPQRERSLKRAGEAIYGIGNPNKQARAAWRVPSTDKQIVESKLSTTGAQNEQQKRQEMNLSVPLPNGALTTPGDHRIDNGSYSTPESRYQSVYCDKRTYPESKIIRSSSSSYNHPVISKSASVHPLPQQLSSAQLTYPNYRQSIQKMACPSSGMSSGQSIDQPSNTGVDKRVLNLLRNSLENKQQRDEQLNSQQPILVNHNQQSFQNKVVAPVEPKSIGRHNLSPFTAASLLERNSNTPPHYKLHVPRAIDSITQEVPRSMYASRVNASATLPGKEASLAGPRGAENQIHRDKDDGLAAILAAKIRTKAELKQVGTGQFTTKASSILPQDVSSTPREIDSAASTSTPQSGSSAGSPPKLTREKMVSLPPRRRLFSRTDEDNIPVTVPVAATVASTVPARASGCRSSSETSVFDFRESDSESEMPVLERQTLEEMRRDRKQLSKVQPPIPLNDAVCMNMASSTDLVKIELKENDKINDMDPFWSNACDKFMEQLRAGDAIKKRGRRKKMSGIATSKLEDAINDSDKESDTNASHSRIKPEDIKKEIPDPSNKDDKNLIFKDVKIKTEPGLRKEDDKHSSDDSDEVPLIKRTRQEVKKEDSDCDEDVICRRRRIRRIKLESSSGSESSSEDSDVSTVFGHGSSVADRLRARKRSIANVSEGMKLRSRDTTPHKVKTEKESKLSPPKGGTSQKVKPKPLFGDGSDFRPGWEEEVYVYKKSLRMPPRLITVSKPSRFHRLSTSLPDLDPGSPALSVSMDSSDVCLSRNKRDSDMESNYSFSIMGLGSKIDDEEATSSTTVSCPPKAMMKHFRSDNNSIVDVLAQKVGGGQKDSKKKQNLKSNKSSNVNKINNEPELLPTPGLAPLLSSETSKSPKNKIALKNNRNPIKVTNSVLLGYFRKETVNNFRDAFKNNHTLPNEFSTLVLKSRTRTETKVLKKETTIREVFGEDRPASAPPMQNRDDTSQDDDSQNETPENALGKVRTLKQKVVSRLRNAGILRSHKAIANSKRHLLTAERRKDLLKSLANKKLHRIKTEMEQEETNDTREEENNEMEDDKNDLEIRNKKKLKLRPGRRKFRSGFDYIRKKKKPLKKDEALPKERKRQSQANKPSPECVADIQSEIRTWVIKKGVGETILHRAARLGYTDVTAYCLEKLNSAPSPKDNAGYTPLHEACSKGHLEIAKLLLAYGANVSESANGGIRPLHEAAENGATELVRLLLSYGADPLLATYSGQTPLMLAVDTEANAILEQHLADIQGRTTVPWSFAGPSSIFDPEETGYNPLDDVPSDNPESDELDDIEMEVSDINLPVLFTLNNDPDKWVLLQDLMAILKIKSRDALLRQINPKAHSGPPAIAHREVMRELKLPDFLEQSRCCHLLSGGERINVRGSKVILIKYNDKVKSLLNVEKVLISLR</sequence>
<feature type="compositionally biased region" description="Polar residues" evidence="3">
    <location>
        <begin position="757"/>
        <end position="781"/>
    </location>
</feature>
<feature type="region of interest" description="Disordered" evidence="3">
    <location>
        <begin position="443"/>
        <end position="722"/>
    </location>
</feature>
<dbReference type="InterPro" id="IPR047144">
    <property type="entry name" value="BCOR-like"/>
</dbReference>
<feature type="non-terminal residue" evidence="4">
    <location>
        <position position="1"/>
    </location>
</feature>
<dbReference type="InterPro" id="IPR036770">
    <property type="entry name" value="Ankyrin_rpt-contain_sf"/>
</dbReference>
<feature type="compositionally biased region" description="Basic and acidic residues" evidence="3">
    <location>
        <begin position="1825"/>
        <end position="1868"/>
    </location>
</feature>
<dbReference type="PRINTS" id="PR01415">
    <property type="entry name" value="ANKYRIN"/>
</dbReference>
<feature type="region of interest" description="Disordered" evidence="3">
    <location>
        <begin position="1437"/>
        <end position="1456"/>
    </location>
</feature>
<proteinExistence type="inferred from homology"/>
<feature type="region of interest" description="Disordered" evidence="3">
    <location>
        <begin position="2111"/>
        <end position="2167"/>
    </location>
</feature>
<feature type="compositionally biased region" description="Low complexity" evidence="3">
    <location>
        <begin position="200"/>
        <end position="227"/>
    </location>
</feature>
<dbReference type="CDD" id="cd10442">
    <property type="entry name" value="GIY-YIG_PLEs"/>
    <property type="match status" value="1"/>
</dbReference>
<feature type="compositionally biased region" description="Low complexity" evidence="3">
    <location>
        <begin position="1226"/>
        <end position="1236"/>
    </location>
</feature>
<feature type="compositionally biased region" description="Low complexity" evidence="3">
    <location>
        <begin position="275"/>
        <end position="286"/>
    </location>
</feature>
<evidence type="ECO:0000256" key="2">
    <source>
        <dbReference type="PROSITE-ProRule" id="PRU00023"/>
    </source>
</evidence>
<feature type="compositionally biased region" description="Polar residues" evidence="3">
    <location>
        <begin position="1614"/>
        <end position="1643"/>
    </location>
</feature>
<dbReference type="Pfam" id="PF12796">
    <property type="entry name" value="Ank_2"/>
    <property type="match status" value="2"/>
</dbReference>
<feature type="compositionally biased region" description="Polar residues" evidence="3">
    <location>
        <begin position="517"/>
        <end position="538"/>
    </location>
</feature>
<feature type="region of interest" description="Disordered" evidence="3">
    <location>
        <begin position="2320"/>
        <end position="2345"/>
    </location>
</feature>
<feature type="compositionally biased region" description="Low complexity" evidence="3">
    <location>
        <begin position="497"/>
        <end position="516"/>
    </location>
</feature>
<feature type="compositionally biased region" description="Acidic residues" evidence="3">
    <location>
        <begin position="2322"/>
        <end position="2342"/>
    </location>
</feature>
<feature type="compositionally biased region" description="Low complexity" evidence="3">
    <location>
        <begin position="1031"/>
        <end position="1048"/>
    </location>
</feature>
<dbReference type="STRING" id="471704.A0A195DZE4"/>
<feature type="compositionally biased region" description="Low complexity" evidence="3">
    <location>
        <begin position="1108"/>
        <end position="1131"/>
    </location>
</feature>
<feature type="compositionally biased region" description="Low complexity" evidence="3">
    <location>
        <begin position="301"/>
        <end position="312"/>
    </location>
</feature>
<feature type="region of interest" description="Disordered" evidence="3">
    <location>
        <begin position="1157"/>
        <end position="1238"/>
    </location>
</feature>
<accession>A0A195DZE4</accession>
<feature type="compositionally biased region" description="Polar residues" evidence="3">
    <location>
        <begin position="953"/>
        <end position="970"/>
    </location>
</feature>
<feature type="compositionally biased region" description="Basic and acidic residues" evidence="3">
    <location>
        <begin position="2226"/>
        <end position="2236"/>
    </location>
</feature>
<feature type="compositionally biased region" description="Polar residues" evidence="3">
    <location>
        <begin position="235"/>
        <end position="251"/>
    </location>
</feature>
<feature type="region of interest" description="Disordered" evidence="3">
    <location>
        <begin position="1253"/>
        <end position="1273"/>
    </location>
</feature>
<name>A0A195DZE4_9HYME</name>
<feature type="compositionally biased region" description="Low complexity" evidence="3">
    <location>
        <begin position="342"/>
        <end position="356"/>
    </location>
</feature>
<feature type="region of interest" description="Disordered" evidence="3">
    <location>
        <begin position="953"/>
        <end position="1135"/>
    </location>
</feature>
<comment type="similarity">
    <text evidence="1">Belongs to the BCOR family.</text>
</comment>
<dbReference type="PROSITE" id="PS50297">
    <property type="entry name" value="ANK_REP_REGION"/>
    <property type="match status" value="2"/>
</dbReference>
<feature type="compositionally biased region" description="Basic and acidic residues" evidence="3">
    <location>
        <begin position="1949"/>
        <end position="1968"/>
    </location>
</feature>
<gene>
    <name evidence="4" type="ORF">ALC57_09590</name>
</gene>
<organism evidence="4 5">
    <name type="scientific">Trachymyrmex cornetzi</name>
    <dbReference type="NCBI Taxonomy" id="471704"/>
    <lineage>
        <taxon>Eukaryota</taxon>
        <taxon>Metazoa</taxon>
        <taxon>Ecdysozoa</taxon>
        <taxon>Arthropoda</taxon>
        <taxon>Hexapoda</taxon>
        <taxon>Insecta</taxon>
        <taxon>Pterygota</taxon>
        <taxon>Neoptera</taxon>
        <taxon>Endopterygota</taxon>
        <taxon>Hymenoptera</taxon>
        <taxon>Apocrita</taxon>
        <taxon>Aculeata</taxon>
        <taxon>Formicoidea</taxon>
        <taxon>Formicidae</taxon>
        <taxon>Myrmicinae</taxon>
        <taxon>Trachymyrmex</taxon>
    </lineage>
</organism>